<name>A0A4R3MQ08_9FIRM</name>
<dbReference type="AlphaFoldDB" id="A0A4R3MQ08"/>
<organism evidence="1 2">
    <name type="scientific">Natranaerovirga pectinivora</name>
    <dbReference type="NCBI Taxonomy" id="682400"/>
    <lineage>
        <taxon>Bacteria</taxon>
        <taxon>Bacillati</taxon>
        <taxon>Bacillota</taxon>
        <taxon>Clostridia</taxon>
        <taxon>Lachnospirales</taxon>
        <taxon>Natranaerovirgaceae</taxon>
        <taxon>Natranaerovirga</taxon>
    </lineage>
</organism>
<dbReference type="EMBL" id="SMAL01000002">
    <property type="protein sequence ID" value="TCT16371.1"/>
    <property type="molecule type" value="Genomic_DNA"/>
</dbReference>
<dbReference type="RefSeq" id="WP_132250717.1">
    <property type="nucleotide sequence ID" value="NZ_SMAL01000002.1"/>
</dbReference>
<comment type="caution">
    <text evidence="1">The sequence shown here is derived from an EMBL/GenBank/DDBJ whole genome shotgun (WGS) entry which is preliminary data.</text>
</comment>
<accession>A0A4R3MQ08</accession>
<sequence>MRRTMHITFNNTRVHELGLEEIKVLEVLEEMDALNYEDYTMEHQDRILEELKFLTDKLGVQSKKNLADKFNFNMGDKDTLAEYYNLDDEVLENFNLIVETVSLKNCDCFYKNILKRKDVLKTIIETETDPGEIKTNYDVVKDIVKFN</sequence>
<dbReference type="Proteomes" id="UP000294902">
    <property type="component" value="Unassembled WGS sequence"/>
</dbReference>
<proteinExistence type="predicted"/>
<reference evidence="1 2" key="1">
    <citation type="submission" date="2019-03" db="EMBL/GenBank/DDBJ databases">
        <title>Genomic Encyclopedia of Type Strains, Phase IV (KMG-IV): sequencing the most valuable type-strain genomes for metagenomic binning, comparative biology and taxonomic classification.</title>
        <authorList>
            <person name="Goeker M."/>
        </authorList>
    </citation>
    <scope>NUCLEOTIDE SEQUENCE [LARGE SCALE GENOMIC DNA]</scope>
    <source>
        <strain evidence="1 2">DSM 24629</strain>
    </source>
</reference>
<keyword evidence="2" id="KW-1185">Reference proteome</keyword>
<protein>
    <submittedName>
        <fullName evidence="1">Uncharacterized protein</fullName>
    </submittedName>
</protein>
<gene>
    <name evidence="1" type="ORF">EDC18_102390</name>
</gene>
<evidence type="ECO:0000313" key="2">
    <source>
        <dbReference type="Proteomes" id="UP000294902"/>
    </source>
</evidence>
<evidence type="ECO:0000313" key="1">
    <source>
        <dbReference type="EMBL" id="TCT16371.1"/>
    </source>
</evidence>